<dbReference type="PANTHER" id="PTHR30055">
    <property type="entry name" value="HTH-TYPE TRANSCRIPTIONAL REGULATOR RUTR"/>
    <property type="match status" value="1"/>
</dbReference>
<dbReference type="SUPFAM" id="SSF46689">
    <property type="entry name" value="Homeodomain-like"/>
    <property type="match status" value="1"/>
</dbReference>
<dbReference type="GO" id="GO:0003700">
    <property type="term" value="F:DNA-binding transcription factor activity"/>
    <property type="evidence" value="ECO:0007669"/>
    <property type="project" value="TreeGrafter"/>
</dbReference>
<dbReference type="InterPro" id="IPR036271">
    <property type="entry name" value="Tet_transcr_reg_TetR-rel_C_sf"/>
</dbReference>
<dbReference type="Proteomes" id="UP000539111">
    <property type="component" value="Unassembled WGS sequence"/>
</dbReference>
<accession>A0A7Z0IHD9</accession>
<name>A0A7Z0IHD9_9MICO</name>
<dbReference type="RefSeq" id="WP_179427849.1">
    <property type="nucleotide sequence ID" value="NZ_JACBZP010000001.1"/>
</dbReference>
<dbReference type="SUPFAM" id="SSF48498">
    <property type="entry name" value="Tetracyclin repressor-like, C-terminal domain"/>
    <property type="match status" value="1"/>
</dbReference>
<dbReference type="EMBL" id="JACBZP010000001">
    <property type="protein sequence ID" value="NYI67698.1"/>
    <property type="molecule type" value="Genomic_DNA"/>
</dbReference>
<protein>
    <submittedName>
        <fullName evidence="6">AcrR family transcriptional regulator</fullName>
    </submittedName>
</protein>
<dbReference type="GO" id="GO:0000976">
    <property type="term" value="F:transcription cis-regulatory region binding"/>
    <property type="evidence" value="ECO:0007669"/>
    <property type="project" value="TreeGrafter"/>
</dbReference>
<keyword evidence="7" id="KW-1185">Reference proteome</keyword>
<dbReference type="Pfam" id="PF16859">
    <property type="entry name" value="TetR_C_11"/>
    <property type="match status" value="1"/>
</dbReference>
<proteinExistence type="predicted"/>
<evidence type="ECO:0000259" key="5">
    <source>
        <dbReference type="PROSITE" id="PS50977"/>
    </source>
</evidence>
<evidence type="ECO:0000256" key="1">
    <source>
        <dbReference type="ARBA" id="ARBA00023015"/>
    </source>
</evidence>
<dbReference type="PROSITE" id="PS50977">
    <property type="entry name" value="HTH_TETR_2"/>
    <property type="match status" value="1"/>
</dbReference>
<dbReference type="InterPro" id="IPR009057">
    <property type="entry name" value="Homeodomain-like_sf"/>
</dbReference>
<evidence type="ECO:0000256" key="2">
    <source>
        <dbReference type="ARBA" id="ARBA00023125"/>
    </source>
</evidence>
<sequence>MSEQTKTRRRGKELEAAILDAAWDQLVADGYDRFTIDAVAERAQTSKPVLYRRWSTRQDLLRAVIRRRGTVNAAPIPDEGSLREDLLALLRFSNSSNGSMAALMTTLVSSHFGDIGMTPVELRAEMFTERSSSLEPVLTRAVRRGEIDAAKLTPRIADLPYALLRHEYLMTFACVPDETLLEIVDDIFLPLVRPN</sequence>
<evidence type="ECO:0000256" key="3">
    <source>
        <dbReference type="ARBA" id="ARBA00023163"/>
    </source>
</evidence>
<dbReference type="Gene3D" id="1.10.357.10">
    <property type="entry name" value="Tetracycline Repressor, domain 2"/>
    <property type="match status" value="1"/>
</dbReference>
<keyword evidence="2 4" id="KW-0238">DNA-binding</keyword>
<dbReference type="InterPro" id="IPR011075">
    <property type="entry name" value="TetR_C"/>
</dbReference>
<feature type="domain" description="HTH tetR-type" evidence="5">
    <location>
        <begin position="12"/>
        <end position="72"/>
    </location>
</feature>
<dbReference type="InterPro" id="IPR001647">
    <property type="entry name" value="HTH_TetR"/>
</dbReference>
<dbReference type="Gene3D" id="1.10.10.60">
    <property type="entry name" value="Homeodomain-like"/>
    <property type="match status" value="1"/>
</dbReference>
<comment type="caution">
    <text evidence="6">The sequence shown here is derived from an EMBL/GenBank/DDBJ whole genome shotgun (WGS) entry which is preliminary data.</text>
</comment>
<dbReference type="Pfam" id="PF00440">
    <property type="entry name" value="TetR_N"/>
    <property type="match status" value="1"/>
</dbReference>
<evidence type="ECO:0000256" key="4">
    <source>
        <dbReference type="PROSITE-ProRule" id="PRU00335"/>
    </source>
</evidence>
<organism evidence="6 7">
    <name type="scientific">Spelaeicoccus albus</name>
    <dbReference type="NCBI Taxonomy" id="1280376"/>
    <lineage>
        <taxon>Bacteria</taxon>
        <taxon>Bacillati</taxon>
        <taxon>Actinomycetota</taxon>
        <taxon>Actinomycetes</taxon>
        <taxon>Micrococcales</taxon>
        <taxon>Brevibacteriaceae</taxon>
        <taxon>Spelaeicoccus</taxon>
    </lineage>
</organism>
<reference evidence="6 7" key="1">
    <citation type="submission" date="2020-07" db="EMBL/GenBank/DDBJ databases">
        <title>Sequencing the genomes of 1000 actinobacteria strains.</title>
        <authorList>
            <person name="Klenk H.-P."/>
        </authorList>
    </citation>
    <scope>NUCLEOTIDE SEQUENCE [LARGE SCALE GENOMIC DNA]</scope>
    <source>
        <strain evidence="6 7">DSM 26341</strain>
    </source>
</reference>
<gene>
    <name evidence="6" type="ORF">BJY26_002004</name>
</gene>
<evidence type="ECO:0000313" key="7">
    <source>
        <dbReference type="Proteomes" id="UP000539111"/>
    </source>
</evidence>
<dbReference type="AlphaFoldDB" id="A0A7Z0IHD9"/>
<keyword evidence="1" id="KW-0805">Transcription regulation</keyword>
<dbReference type="PANTHER" id="PTHR30055:SF148">
    <property type="entry name" value="TETR-FAMILY TRANSCRIPTIONAL REGULATOR"/>
    <property type="match status" value="1"/>
</dbReference>
<feature type="DNA-binding region" description="H-T-H motif" evidence="4">
    <location>
        <begin position="35"/>
        <end position="54"/>
    </location>
</feature>
<keyword evidence="3" id="KW-0804">Transcription</keyword>
<dbReference type="InterPro" id="IPR050109">
    <property type="entry name" value="HTH-type_TetR-like_transc_reg"/>
</dbReference>
<evidence type="ECO:0000313" key="6">
    <source>
        <dbReference type="EMBL" id="NYI67698.1"/>
    </source>
</evidence>